<sequence>MKLSSVLTTAVSTLTVSVVTVLGFSSQALGLTFSGDSIGTWGEPSNYPGSANTDPYYTGVGTSTFKWGDAHPEQPIYGTSANEIAFKGISFTTEESSVFKIGYLKYFNGTVPQGTNVDTVPLSLDLSFSEPFNFSEDFKYDLELENTTNVGIPELDADSVIVKNTFSDRSFSFGGDDYLLKLIGFSQDNGKTTVTKFRVRENQEITAGIYAQITRITPPKKIPEPASLAGLSALSIYLLSRKNKILKDKNK</sequence>
<proteinExistence type="predicted"/>
<gene>
    <name evidence="1" type="ORF">WA1_09680</name>
</gene>
<dbReference type="NCBIfam" id="NF038131">
    <property type="entry name" value="choice_anch_K"/>
    <property type="match status" value="1"/>
</dbReference>
<evidence type="ECO:0000313" key="1">
    <source>
        <dbReference type="EMBL" id="KYC34999.1"/>
    </source>
</evidence>
<protein>
    <recommendedName>
        <fullName evidence="3">PEP-CTERM sorting domain-containing protein</fullName>
    </recommendedName>
</protein>
<dbReference type="Proteomes" id="UP000076925">
    <property type="component" value="Unassembled WGS sequence"/>
</dbReference>
<dbReference type="EMBL" id="ANNX02000053">
    <property type="protein sequence ID" value="KYC34999.1"/>
    <property type="molecule type" value="Genomic_DNA"/>
</dbReference>
<accession>A0A139WRF4</accession>
<name>A0A139WRF4_9CYAN</name>
<dbReference type="AlphaFoldDB" id="A0A139WRF4"/>
<dbReference type="RefSeq" id="WP_017743793.1">
    <property type="nucleotide sequence ID" value="NZ_KQ976354.1"/>
</dbReference>
<comment type="caution">
    <text evidence="1">The sequence shown here is derived from an EMBL/GenBank/DDBJ whole genome shotgun (WGS) entry which is preliminary data.</text>
</comment>
<reference evidence="1 2" key="1">
    <citation type="journal article" date="2013" name="Genome Biol. Evol.">
        <title>Genomes of Stigonematalean cyanobacteria (subsection V) and the evolution of oxygenic photosynthesis from prokaryotes to plastids.</title>
        <authorList>
            <person name="Dagan T."/>
            <person name="Roettger M."/>
            <person name="Stucken K."/>
            <person name="Landan G."/>
            <person name="Koch R."/>
            <person name="Major P."/>
            <person name="Gould S.B."/>
            <person name="Goremykin V.V."/>
            <person name="Rippka R."/>
            <person name="Tandeau de Marsac N."/>
            <person name="Gugger M."/>
            <person name="Lockhart P.J."/>
            <person name="Allen J.F."/>
            <person name="Brune I."/>
            <person name="Maus I."/>
            <person name="Puhler A."/>
            <person name="Martin W.F."/>
        </authorList>
    </citation>
    <scope>NUCLEOTIDE SEQUENCE [LARGE SCALE GENOMIC DNA]</scope>
    <source>
        <strain evidence="1 2">PCC 7110</strain>
    </source>
</reference>
<organism evidence="1 2">
    <name type="scientific">Scytonema hofmannii PCC 7110</name>
    <dbReference type="NCBI Taxonomy" id="128403"/>
    <lineage>
        <taxon>Bacteria</taxon>
        <taxon>Bacillati</taxon>
        <taxon>Cyanobacteriota</taxon>
        <taxon>Cyanophyceae</taxon>
        <taxon>Nostocales</taxon>
        <taxon>Scytonemataceae</taxon>
        <taxon>Scytonema</taxon>
    </lineage>
</organism>
<keyword evidence="2" id="KW-1185">Reference proteome</keyword>
<evidence type="ECO:0008006" key="3">
    <source>
        <dbReference type="Google" id="ProtNLM"/>
    </source>
</evidence>
<dbReference type="STRING" id="128403.WA1_09680"/>
<evidence type="ECO:0000313" key="2">
    <source>
        <dbReference type="Proteomes" id="UP000076925"/>
    </source>
</evidence>
<dbReference type="InterPro" id="IPR047995">
    <property type="entry name" value="Choice_anch_K"/>
</dbReference>
<dbReference type="OrthoDB" id="508637at2"/>